<evidence type="ECO:0000313" key="1">
    <source>
        <dbReference type="EMBL" id="KKN05942.1"/>
    </source>
</evidence>
<proteinExistence type="predicted"/>
<reference evidence="1" key="1">
    <citation type="journal article" date="2015" name="Nature">
        <title>Complex archaea that bridge the gap between prokaryotes and eukaryotes.</title>
        <authorList>
            <person name="Spang A."/>
            <person name="Saw J.H."/>
            <person name="Jorgensen S.L."/>
            <person name="Zaremba-Niedzwiedzka K."/>
            <person name="Martijn J."/>
            <person name="Lind A.E."/>
            <person name="van Eijk R."/>
            <person name="Schleper C."/>
            <person name="Guy L."/>
            <person name="Ettema T.J."/>
        </authorList>
    </citation>
    <scope>NUCLEOTIDE SEQUENCE</scope>
</reference>
<gene>
    <name evidence="1" type="ORF">LCGC14_1082350</name>
</gene>
<sequence>MRKDRRLGELLISKKLITRHDLDLALEQQQENGHQLGRILVDTGA</sequence>
<name>A0A0F9N2J2_9ZZZZ</name>
<dbReference type="SUPFAM" id="SSF160246">
    <property type="entry name" value="EspE N-terminal domain-like"/>
    <property type="match status" value="1"/>
</dbReference>
<evidence type="ECO:0008006" key="2">
    <source>
        <dbReference type="Google" id="ProtNLM"/>
    </source>
</evidence>
<dbReference type="InterPro" id="IPR037257">
    <property type="entry name" value="T2SS_E_N_sf"/>
</dbReference>
<dbReference type="AlphaFoldDB" id="A0A0F9N2J2"/>
<comment type="caution">
    <text evidence="1">The sequence shown here is derived from an EMBL/GenBank/DDBJ whole genome shotgun (WGS) entry which is preliminary data.</text>
</comment>
<accession>A0A0F9N2J2</accession>
<dbReference type="EMBL" id="LAZR01004746">
    <property type="protein sequence ID" value="KKN05942.1"/>
    <property type="molecule type" value="Genomic_DNA"/>
</dbReference>
<feature type="non-terminal residue" evidence="1">
    <location>
        <position position="45"/>
    </location>
</feature>
<organism evidence="1">
    <name type="scientific">marine sediment metagenome</name>
    <dbReference type="NCBI Taxonomy" id="412755"/>
    <lineage>
        <taxon>unclassified sequences</taxon>
        <taxon>metagenomes</taxon>
        <taxon>ecological metagenomes</taxon>
    </lineage>
</organism>
<protein>
    <recommendedName>
        <fullName evidence="2">Type II secretion system protein GspE N-terminal domain-containing protein</fullName>
    </recommendedName>
</protein>